<dbReference type="InterPro" id="IPR023753">
    <property type="entry name" value="FAD/NAD-binding_dom"/>
</dbReference>
<dbReference type="GO" id="GO:0016491">
    <property type="term" value="F:oxidoreductase activity"/>
    <property type="evidence" value="ECO:0007669"/>
    <property type="project" value="InterPro"/>
</dbReference>
<dbReference type="AlphaFoldDB" id="A0A1W1WHP4"/>
<name>A0A1W1WHP4_SULTA</name>
<dbReference type="PANTHER" id="PTHR42783">
    <property type="entry name" value="GLUTAMATE SYNTHASE [NADPH] SMALL CHAIN"/>
    <property type="match status" value="1"/>
</dbReference>
<accession>A0A1W1WHP4</accession>
<reference evidence="4" key="1">
    <citation type="submission" date="2017-04" db="EMBL/GenBank/DDBJ databases">
        <authorList>
            <person name="Varghese N."/>
            <person name="Submissions S."/>
        </authorList>
    </citation>
    <scope>NUCLEOTIDE SEQUENCE [LARGE SCALE GENOMIC DNA]</scope>
    <source>
        <strain evidence="4">DSM 9293</strain>
    </source>
</reference>
<dbReference type="GO" id="GO:0051536">
    <property type="term" value="F:iron-sulfur cluster binding"/>
    <property type="evidence" value="ECO:0007669"/>
    <property type="project" value="InterPro"/>
</dbReference>
<dbReference type="SUPFAM" id="SSF51971">
    <property type="entry name" value="Nucleotide-binding domain"/>
    <property type="match status" value="1"/>
</dbReference>
<feature type="domain" description="FAD/NAD(P)-binding" evidence="1">
    <location>
        <begin position="127"/>
        <end position="427"/>
    </location>
</feature>
<dbReference type="Pfam" id="PF07992">
    <property type="entry name" value="Pyr_redox_2"/>
    <property type="match status" value="1"/>
</dbReference>
<proteinExistence type="predicted"/>
<dbReference type="EMBL" id="FWWY01000001">
    <property type="protein sequence ID" value="SMC05787.1"/>
    <property type="molecule type" value="Genomic_DNA"/>
</dbReference>
<gene>
    <name evidence="3" type="ORF">SAMN00768000_2452</name>
</gene>
<dbReference type="Gene3D" id="1.10.1060.10">
    <property type="entry name" value="Alpha-helical ferredoxin"/>
    <property type="match status" value="1"/>
</dbReference>
<dbReference type="Pfam" id="PF14691">
    <property type="entry name" value="Fer4_20"/>
    <property type="match status" value="1"/>
</dbReference>
<dbReference type="InterPro" id="IPR036188">
    <property type="entry name" value="FAD/NAD-bd_sf"/>
</dbReference>
<dbReference type="Gene3D" id="3.50.50.60">
    <property type="entry name" value="FAD/NAD(P)-binding domain"/>
    <property type="match status" value="2"/>
</dbReference>
<dbReference type="RefSeq" id="WP_020373616.1">
    <property type="nucleotide sequence ID" value="NZ_FWWY01000001.1"/>
</dbReference>
<evidence type="ECO:0000259" key="1">
    <source>
        <dbReference type="Pfam" id="PF07992"/>
    </source>
</evidence>
<dbReference type="SUPFAM" id="SSF46548">
    <property type="entry name" value="alpha-helical ferredoxin"/>
    <property type="match status" value="1"/>
</dbReference>
<keyword evidence="4" id="KW-1185">Reference proteome</keyword>
<dbReference type="InterPro" id="IPR028261">
    <property type="entry name" value="DPD_II"/>
</dbReference>
<dbReference type="PANTHER" id="PTHR42783:SF3">
    <property type="entry name" value="GLUTAMATE SYNTHASE [NADPH] SMALL CHAIN-RELATED"/>
    <property type="match status" value="1"/>
</dbReference>
<dbReference type="Proteomes" id="UP000192660">
    <property type="component" value="Unassembled WGS sequence"/>
</dbReference>
<evidence type="ECO:0000313" key="4">
    <source>
        <dbReference type="Proteomes" id="UP000192660"/>
    </source>
</evidence>
<evidence type="ECO:0000259" key="2">
    <source>
        <dbReference type="Pfam" id="PF14691"/>
    </source>
</evidence>
<dbReference type="InterPro" id="IPR009051">
    <property type="entry name" value="Helical_ferredxn"/>
</dbReference>
<feature type="domain" description="Dihydroprymidine dehydrogenase" evidence="2">
    <location>
        <begin position="7"/>
        <end position="112"/>
    </location>
</feature>
<dbReference type="PRINTS" id="PR00419">
    <property type="entry name" value="ADXRDTASE"/>
</dbReference>
<sequence>MPTHLGFEEVVPPLSRQEAQDEALRCYYCYDAPCMAHCPTGINIPEFIRHIAEGHLQGAARVIFDANILGSTCARICPTEVLCEGACVRTKDSRAVSIGRLQRVATDYAMIQGFPTLPAKSIKAHADVGIVGAGPAALGAAAELRRYGCPVTVYEAREQAGGLDTYGIVEFREPLAVSEWEVQQVEALGVQFHYGVKVGQDLSWEEVKSRHDVLIIAVGLGPVPPLGIPGEQLKGVYNALELIALTKMGEDQSVDLGTRVVVIGAGNTAVDAATCAKRLGALEVTILYRRGEDAMPAYAYEYAFAKLEGVNYKWWTVVTSILGETQVKGVHCRQSALAQTNTSGESLRHQPLVVKEDSDFEIACDSVIIATGQSRLRSPWAALGIQQKGDVPMVHPLTFETSRPRVYAIGDCLAPSEATVVSAVQQGKQAAWDIVKRYAKGESA</sequence>
<protein>
    <submittedName>
        <fullName evidence="3">Glutamate synthase (NADPH/NADH) small chain</fullName>
    </submittedName>
</protein>
<dbReference type="STRING" id="28034.BFX07_12830"/>
<evidence type="ECO:0000313" key="3">
    <source>
        <dbReference type="EMBL" id="SMC05787.1"/>
    </source>
</evidence>
<organism evidence="3 4">
    <name type="scientific">Sulfobacillus thermosulfidooxidans (strain DSM 9293 / VKM B-1269 / AT-1)</name>
    <dbReference type="NCBI Taxonomy" id="929705"/>
    <lineage>
        <taxon>Bacteria</taxon>
        <taxon>Bacillati</taxon>
        <taxon>Bacillota</taxon>
        <taxon>Clostridia</taxon>
        <taxon>Eubacteriales</taxon>
        <taxon>Clostridiales Family XVII. Incertae Sedis</taxon>
        <taxon>Sulfobacillus</taxon>
    </lineage>
</organism>
<dbReference type="OrthoDB" id="9803192at2"/>